<gene>
    <name evidence="1" type="primary">ORF217771</name>
</gene>
<protein>
    <submittedName>
        <fullName evidence="1">Uncharacterized protein</fullName>
    </submittedName>
</protein>
<organism evidence="1">
    <name type="scientific">Arion vulgaris</name>
    <dbReference type="NCBI Taxonomy" id="1028688"/>
    <lineage>
        <taxon>Eukaryota</taxon>
        <taxon>Metazoa</taxon>
        <taxon>Spiralia</taxon>
        <taxon>Lophotrochozoa</taxon>
        <taxon>Mollusca</taxon>
        <taxon>Gastropoda</taxon>
        <taxon>Heterobranchia</taxon>
        <taxon>Euthyneura</taxon>
        <taxon>Panpulmonata</taxon>
        <taxon>Eupulmonata</taxon>
        <taxon>Stylommatophora</taxon>
        <taxon>Helicina</taxon>
        <taxon>Arionoidea</taxon>
        <taxon>Arionidae</taxon>
        <taxon>Arion</taxon>
    </lineage>
</organism>
<accession>A0A0B7BYP9</accession>
<proteinExistence type="predicted"/>
<name>A0A0B7BYP9_9EUPU</name>
<dbReference type="AlphaFoldDB" id="A0A0B7BYP9"/>
<reference evidence="1" key="1">
    <citation type="submission" date="2014-12" db="EMBL/GenBank/DDBJ databases">
        <title>Insight into the proteome of Arion vulgaris.</title>
        <authorList>
            <person name="Aradska J."/>
            <person name="Bulat T."/>
            <person name="Smidak R."/>
            <person name="Sarate P."/>
            <person name="Gangsoo J."/>
            <person name="Sialana F."/>
            <person name="Bilban M."/>
            <person name="Lubec G."/>
        </authorList>
    </citation>
    <scope>NUCLEOTIDE SEQUENCE</scope>
    <source>
        <tissue evidence="1">Skin</tissue>
    </source>
</reference>
<sequence length="122" mass="13956">QLAIQNYSLLRRFVPLLKHDQLLELASIFDPSKSVMRGTLLRLQSSRRRANSLTSLCSTTSETADSILDQRDLRTESLIEFFLLVVLYLNHSRCQSPTYQQPALNFSSIVSTPVDNRKDLSR</sequence>
<feature type="non-terminal residue" evidence="1">
    <location>
        <position position="122"/>
    </location>
</feature>
<evidence type="ECO:0000313" key="1">
    <source>
        <dbReference type="EMBL" id="CEK98098.1"/>
    </source>
</evidence>
<feature type="non-terminal residue" evidence="1">
    <location>
        <position position="1"/>
    </location>
</feature>
<dbReference type="EMBL" id="HACG01051227">
    <property type="protein sequence ID" value="CEK98098.1"/>
    <property type="molecule type" value="Transcribed_RNA"/>
</dbReference>